<dbReference type="PANTHER" id="PTHR10443">
    <property type="entry name" value="MICROSOMAL DIPEPTIDASE"/>
    <property type="match status" value="1"/>
</dbReference>
<keyword evidence="1" id="KW-1015">Disulfide bond</keyword>
<dbReference type="AlphaFoldDB" id="A0A7F5RN41"/>
<dbReference type="GeneID" id="112906727"/>
<evidence type="ECO:0000313" key="3">
    <source>
        <dbReference type="RefSeq" id="XP_025837245.1"/>
    </source>
</evidence>
<dbReference type="Gene3D" id="3.20.20.140">
    <property type="entry name" value="Metal-dependent hydrolases"/>
    <property type="match status" value="1"/>
</dbReference>
<dbReference type="GO" id="GO:0070573">
    <property type="term" value="F:metallodipeptidase activity"/>
    <property type="evidence" value="ECO:0007669"/>
    <property type="project" value="InterPro"/>
</dbReference>
<dbReference type="PROSITE" id="PS51365">
    <property type="entry name" value="RENAL_DIPEPTIDASE_2"/>
    <property type="match status" value="1"/>
</dbReference>
<sequence length="346" mass="38641">MKLFCAFLLALVITTKSSSVGNEGDSSEQDDGLPGREALNNFPLIDGHNDLAWNLRRLVRNQLDKFDFSKNLIDDPSWGKVACNTCFTDLPRLRAGKVGGQFWVAFGSCETQYKDAVQVALDQIDVIKNLIRKYHNDLEFVDSSVGILRAIKRKKIASLIAVEGGHLIDSRMSVLRMFYELGVRYLTLTQTCNTPWSDASPIDETDEYRKNLTAFGKKIILEMNRLGMMVDLSHVSYGVMFQALNISRAPVIFSHSAAYSVYAHHRNVQDNILKRMKNNGGIVMVPFYTGFISNGSANVDSVVGMYFKVIVFKKGAGAALSSYKNLFFKKQSIKLQGLQPEIGVVI</sequence>
<dbReference type="GO" id="GO:0046872">
    <property type="term" value="F:metal ion binding"/>
    <property type="evidence" value="ECO:0007669"/>
    <property type="project" value="UniProtKB-UniRule"/>
</dbReference>
<feature type="signal peptide" evidence="1">
    <location>
        <begin position="1"/>
        <end position="19"/>
    </location>
</feature>
<protein>
    <recommendedName>
        <fullName evidence="1">Dipeptidase</fullName>
        <ecNumber evidence="1">3.4.13.19</ecNumber>
    </recommendedName>
</protein>
<dbReference type="SUPFAM" id="SSF51556">
    <property type="entry name" value="Metallo-dependent hydrolases"/>
    <property type="match status" value="1"/>
</dbReference>
<reference evidence="3 4" key="1">
    <citation type="submission" date="2025-04" db="UniProtKB">
        <authorList>
            <consortium name="RefSeq"/>
        </authorList>
    </citation>
    <scope>IDENTIFICATION</scope>
    <source>
        <tissue evidence="3 4">Entire body</tissue>
    </source>
</reference>
<keyword evidence="1" id="KW-0732">Signal</keyword>
<dbReference type="KEGG" id="apln:112906727"/>
<keyword evidence="1" id="KW-0479">Metal-binding</keyword>
<feature type="chain" id="PRO_5044519307" description="Dipeptidase" evidence="1">
    <location>
        <begin position="20"/>
        <end position="346"/>
    </location>
</feature>
<comment type="cofactor">
    <cofactor evidence="1">
        <name>Zn(2+)</name>
        <dbReference type="ChEBI" id="CHEBI:29105"/>
    </cofactor>
</comment>
<dbReference type="InterPro" id="IPR032466">
    <property type="entry name" value="Metal_Hydrolase"/>
</dbReference>
<keyword evidence="1" id="KW-0472">Membrane</keyword>
<gene>
    <name evidence="3 4" type="primary">LOC112906727</name>
</gene>
<dbReference type="GO" id="GO:0006508">
    <property type="term" value="P:proteolysis"/>
    <property type="evidence" value="ECO:0007669"/>
    <property type="project" value="UniProtKB-KW"/>
</dbReference>
<keyword evidence="1" id="KW-0862">Zinc</keyword>
<comment type="subunit">
    <text evidence="1">Homodimer; disulfide-linked.</text>
</comment>
<keyword evidence="1" id="KW-0336">GPI-anchor</keyword>
<dbReference type="Pfam" id="PF01244">
    <property type="entry name" value="Peptidase_M19"/>
    <property type="match status" value="1"/>
</dbReference>
<dbReference type="InterPro" id="IPR008257">
    <property type="entry name" value="Pept_M19"/>
</dbReference>
<evidence type="ECO:0000313" key="4">
    <source>
        <dbReference type="RefSeq" id="XP_025837246.1"/>
    </source>
</evidence>
<comment type="similarity">
    <text evidence="1">Belongs to the metallo-dependent hydrolases superfamily. Peptidase M19 family.</text>
</comment>
<proteinExistence type="inferred from homology"/>
<dbReference type="OrthoDB" id="445695at2759"/>
<keyword evidence="1" id="KW-0645">Protease</keyword>
<name>A0A7F5RN41_AGRPL</name>
<evidence type="ECO:0000256" key="1">
    <source>
        <dbReference type="RuleBase" id="RU341113"/>
    </source>
</evidence>
<organism evidence="2 3">
    <name type="scientific">Agrilus planipennis</name>
    <name type="common">Emerald ash borer</name>
    <name type="synonym">Agrilus marcopoli</name>
    <dbReference type="NCBI Taxonomy" id="224129"/>
    <lineage>
        <taxon>Eukaryota</taxon>
        <taxon>Metazoa</taxon>
        <taxon>Ecdysozoa</taxon>
        <taxon>Arthropoda</taxon>
        <taxon>Hexapoda</taxon>
        <taxon>Insecta</taxon>
        <taxon>Pterygota</taxon>
        <taxon>Neoptera</taxon>
        <taxon>Endopterygota</taxon>
        <taxon>Coleoptera</taxon>
        <taxon>Polyphaga</taxon>
        <taxon>Elateriformia</taxon>
        <taxon>Buprestoidea</taxon>
        <taxon>Buprestidae</taxon>
        <taxon>Agrilinae</taxon>
        <taxon>Agrilus</taxon>
    </lineage>
</organism>
<keyword evidence="2" id="KW-1185">Reference proteome</keyword>
<dbReference type="RefSeq" id="XP_025837245.1">
    <property type="nucleotide sequence ID" value="XM_025981460.1"/>
</dbReference>
<dbReference type="PROSITE" id="PS00869">
    <property type="entry name" value="RENAL_DIPEPTIDASE_1"/>
    <property type="match status" value="1"/>
</dbReference>
<keyword evidence="1" id="KW-0482">Metalloprotease</keyword>
<keyword evidence="1" id="KW-0449">Lipoprotein</keyword>
<evidence type="ECO:0000313" key="2">
    <source>
        <dbReference type="Proteomes" id="UP000192223"/>
    </source>
</evidence>
<dbReference type="RefSeq" id="XP_025837246.1">
    <property type="nucleotide sequence ID" value="XM_025981461.1"/>
</dbReference>
<comment type="subcellular location">
    <subcellularLocation>
        <location evidence="1">Membrane</location>
        <topology evidence="1">Lipid-anchor</topology>
        <topology evidence="1">GPI-anchor</topology>
    </subcellularLocation>
</comment>
<dbReference type="GO" id="GO:0098552">
    <property type="term" value="C:side of membrane"/>
    <property type="evidence" value="ECO:0007669"/>
    <property type="project" value="UniProtKB-KW"/>
</dbReference>
<accession>A0A7F5RN41</accession>
<keyword evidence="1" id="KW-0325">Glycoprotein</keyword>
<keyword evidence="1" id="KW-0224">Dipeptidase</keyword>
<dbReference type="Proteomes" id="UP000192223">
    <property type="component" value="Unplaced"/>
</dbReference>
<dbReference type="InterPro" id="IPR000180">
    <property type="entry name" value="Dipep_AS"/>
</dbReference>
<dbReference type="EC" id="3.4.13.19" evidence="1"/>
<keyword evidence="1" id="KW-0378">Hydrolase</keyword>
<dbReference type="PANTHER" id="PTHR10443:SF45">
    <property type="entry name" value="DIPEPTIDASE"/>
    <property type="match status" value="1"/>
</dbReference>
<comment type="catalytic activity">
    <reaction evidence="1">
        <text>an L-aminoacyl-L-amino acid + H2O = 2 an L-alpha-amino acid</text>
        <dbReference type="Rhea" id="RHEA:48940"/>
        <dbReference type="ChEBI" id="CHEBI:15377"/>
        <dbReference type="ChEBI" id="CHEBI:59869"/>
        <dbReference type="ChEBI" id="CHEBI:77460"/>
        <dbReference type="EC" id="3.4.13.19"/>
    </reaction>
</comment>